<dbReference type="RefSeq" id="WP_236986006.1">
    <property type="nucleotide sequence ID" value="NZ_AP023086.1"/>
</dbReference>
<dbReference type="Proteomes" id="UP001320119">
    <property type="component" value="Chromosome"/>
</dbReference>
<keyword evidence="6" id="KW-1185">Reference proteome</keyword>
<dbReference type="SUPFAM" id="SSF52540">
    <property type="entry name" value="P-loop containing nucleoside triphosphate hydrolases"/>
    <property type="match status" value="2"/>
</dbReference>
<dbReference type="GO" id="GO:0016787">
    <property type="term" value="F:hydrolase activity"/>
    <property type="evidence" value="ECO:0007669"/>
    <property type="project" value="UniProtKB-KW"/>
</dbReference>
<keyword evidence="2" id="KW-0067">ATP-binding</keyword>
<dbReference type="InterPro" id="IPR014001">
    <property type="entry name" value="Helicase_ATP-bd"/>
</dbReference>
<dbReference type="InterPro" id="IPR000330">
    <property type="entry name" value="SNF2_N"/>
</dbReference>
<evidence type="ECO:0000313" key="6">
    <source>
        <dbReference type="Proteomes" id="UP001320119"/>
    </source>
</evidence>
<dbReference type="InterPro" id="IPR011990">
    <property type="entry name" value="TPR-like_helical_dom_sf"/>
</dbReference>
<evidence type="ECO:0000259" key="3">
    <source>
        <dbReference type="PROSITE" id="PS51192"/>
    </source>
</evidence>
<evidence type="ECO:0000256" key="1">
    <source>
        <dbReference type="ARBA" id="ARBA00022801"/>
    </source>
</evidence>
<dbReference type="InterPro" id="IPR038718">
    <property type="entry name" value="SNF2-like_sf"/>
</dbReference>
<dbReference type="CDD" id="cd18793">
    <property type="entry name" value="SF2_C_SNF"/>
    <property type="match status" value="1"/>
</dbReference>
<keyword evidence="2" id="KW-0547">Nucleotide-binding</keyword>
<feature type="domain" description="Helicase C-terminal" evidence="4">
    <location>
        <begin position="1246"/>
        <end position="1404"/>
    </location>
</feature>
<dbReference type="InterPro" id="IPR001650">
    <property type="entry name" value="Helicase_C-like"/>
</dbReference>
<name>A0AAN2BJ03_9GAMM</name>
<dbReference type="PROSITE" id="PS51194">
    <property type="entry name" value="HELICASE_CTER"/>
    <property type="match status" value="1"/>
</dbReference>
<dbReference type="GO" id="GO:0004386">
    <property type="term" value="F:helicase activity"/>
    <property type="evidence" value="ECO:0007669"/>
    <property type="project" value="UniProtKB-KW"/>
</dbReference>
<dbReference type="KEGG" id="marq:MARGE09_P0710"/>
<dbReference type="CDD" id="cd18012">
    <property type="entry name" value="DEXQc_arch_SWI2_SNF2"/>
    <property type="match status" value="1"/>
</dbReference>
<dbReference type="GO" id="GO:0005524">
    <property type="term" value="F:ATP binding"/>
    <property type="evidence" value="ECO:0007669"/>
    <property type="project" value="InterPro"/>
</dbReference>
<protein>
    <recommendedName>
        <fullName evidence="7">Helicase</fullName>
    </recommendedName>
</protein>
<evidence type="ECO:0000313" key="5">
    <source>
        <dbReference type="EMBL" id="BCD96510.1"/>
    </source>
</evidence>
<dbReference type="SMART" id="SM00487">
    <property type="entry name" value="DEXDc"/>
    <property type="match status" value="1"/>
</dbReference>
<dbReference type="InterPro" id="IPR049730">
    <property type="entry name" value="SNF2/RAD54-like_C"/>
</dbReference>
<dbReference type="InterPro" id="IPR027417">
    <property type="entry name" value="P-loop_NTPase"/>
</dbReference>
<dbReference type="PANTHER" id="PTHR10799">
    <property type="entry name" value="SNF2/RAD54 HELICASE FAMILY"/>
    <property type="match status" value="1"/>
</dbReference>
<gene>
    <name evidence="5" type="ORF">MARGE09_P0710</name>
</gene>
<dbReference type="Gene3D" id="3.40.50.10810">
    <property type="entry name" value="Tandem AAA-ATPase domain"/>
    <property type="match status" value="1"/>
</dbReference>
<reference evidence="5 6" key="1">
    <citation type="journal article" date="2022" name="IScience">
        <title>An ultrasensitive nanofiber-based assay for enzymatic hydrolysis and deep-sea microbial degradation of cellulose.</title>
        <authorList>
            <person name="Tsudome M."/>
            <person name="Tachioka M."/>
            <person name="Miyazaki M."/>
            <person name="Uchimura K."/>
            <person name="Tsuda M."/>
            <person name="Takaki Y."/>
            <person name="Deguchi S."/>
        </authorList>
    </citation>
    <scope>NUCLEOTIDE SEQUENCE [LARGE SCALE GENOMIC DNA]</scope>
    <source>
        <strain evidence="5 6">GE09</strain>
    </source>
</reference>
<dbReference type="FunFam" id="3.40.50.300:FF:000533">
    <property type="entry name" value="Helicase, Snf2 family"/>
    <property type="match status" value="1"/>
</dbReference>
<evidence type="ECO:0000259" key="4">
    <source>
        <dbReference type="PROSITE" id="PS51194"/>
    </source>
</evidence>
<keyword evidence="2" id="KW-0347">Helicase</keyword>
<evidence type="ECO:0000256" key="2">
    <source>
        <dbReference type="ARBA" id="ARBA00022806"/>
    </source>
</evidence>
<dbReference type="Pfam" id="PF00176">
    <property type="entry name" value="SNF2-rel_dom"/>
    <property type="match status" value="1"/>
</dbReference>
<dbReference type="EMBL" id="AP023086">
    <property type="protein sequence ID" value="BCD96510.1"/>
    <property type="molecule type" value="Genomic_DNA"/>
</dbReference>
<dbReference type="Gene3D" id="3.40.50.300">
    <property type="entry name" value="P-loop containing nucleotide triphosphate hydrolases"/>
    <property type="match status" value="1"/>
</dbReference>
<organism evidence="5 6">
    <name type="scientific">Marinagarivorans cellulosilyticus</name>
    <dbReference type="NCBI Taxonomy" id="2721545"/>
    <lineage>
        <taxon>Bacteria</taxon>
        <taxon>Pseudomonadati</taxon>
        <taxon>Pseudomonadota</taxon>
        <taxon>Gammaproteobacteria</taxon>
        <taxon>Cellvibrionales</taxon>
        <taxon>Cellvibrionaceae</taxon>
        <taxon>Marinagarivorans</taxon>
    </lineage>
</organism>
<accession>A0AAN2BJ03</accession>
<sequence length="1411" mass="158047">MEISTLTARQIDELYTDYQALSAYEKIVLKLLAVIYKPIGATKLNTILTAVGRSQLYGETKVKGLSADNRKQLVHGGFILASKGGLQLNVLLANLLVNECLADKSYTLLVAEVDREMPCLRLHPWQRNLSDIQWALRHSYFLAEYEEVEQLLECDKNPQIIDAVFNEVLVKLLFVPFNLETFLTLPNSIQYQSFAAWIVLRNYHGEANSYPISLLERVCDNNPSNTPLRHLLGECYLYSCRFEEFKNTIKQNDTTCYGLQLNATYHFLMGDFDAAEALFGKAITAKNKLSRRKKQYLGETLGLFHKLCLLVIASQKNAQYYDRVIDYAEFELGDRNKLNIDYNVVSSAIGKLASCLYSGSSYIFSLGYYEHTLGRSEFYYNQLILVNSLAVVWCQGDSKPPKNKYLNEAQKYFLNSEMSLFSHLCEQLDDVLAKPLVGDNAAVVKGDIVHFPTLIRQKPEWDLALEKLIALNPEGNSAGAKTNNKTEKPVRIIWEMTLDCGTASFKAREQKKTAKGWSKGRPVSLQRLAKDYESLVYLTDADQAMCRAIEAYQNWGYYNSVDYVLQGAKALVAAKDLDNVYLTDALDSPVDIVQKEPELLISQQGDQLLLSIADLPADLDEDDALTVKEYGVQSYVFTVFSASHLKVAQIVGEGGLVIPVHAKAKVLESVSAIAPLLNIQSDIEELDTGLETVPCDEHLVINIQPLGEGLEFTCVVMPFGDNGPAFKPIMGNASLTTELDGKRIATQRDLLREQTLLDDLDKHCPHFLAMPDNCLAIDDLQGALEALEQLERVINTTPKPFALRLRWPKGKRITLTKTLDGQHLALAVNKKSEWFDLKGELAVDESEVIELRKLLELVSATSGRFVPLNTDQILVLSQDLRKKLDQLNQATDGGKFHQLASVQVAEATTGMRMKTNHAWEAQTQKMHESNSIEPVVPSTLQAELRDYQIVGFDWMSRLAHWGAGACLADDMGLGKTLQALAVLLSRAKNGPSLVIAPTSVCFNWQQEAVKFAPTLNVRLFADCTTTEQRSSLLDSVTGFDCVIVSYGLLQRESERLAKVQWHTIVADEAQALKNPLAKRTQAACALKGDFKIITTGTPIENNLTELWSLFRFITPGLLGNVKRFGERYALPIENVKEDKLAARKASLGLKALIQPFILRRMKSQVLTELPARTEINIHVELSIKEQNFYEALRRNAVENITNATKTANEGEQRIKMLAELIKLRQACCHPKLVMPETPLDSSKLAALDELLDELQKNNHKALIFSQFVGHLQIIKAHLDSRSIQYQYLDGSTPQKQRASRVNAFQSGEGDVFLISLKAGGSGLNLTAADYVIHMDPWWNPAVEEQASDRAHRMGQTRPVTIYRLIAKNTIEDRIVALHQHKRDLADKLLAGNEQAQKLSVDDMLNMLQETF</sequence>
<evidence type="ECO:0008006" key="7">
    <source>
        <dbReference type="Google" id="ProtNLM"/>
    </source>
</evidence>
<dbReference type="SUPFAM" id="SSF48452">
    <property type="entry name" value="TPR-like"/>
    <property type="match status" value="1"/>
</dbReference>
<dbReference type="PROSITE" id="PS51192">
    <property type="entry name" value="HELICASE_ATP_BIND_1"/>
    <property type="match status" value="1"/>
</dbReference>
<dbReference type="SMART" id="SM00490">
    <property type="entry name" value="HELICc"/>
    <property type="match status" value="1"/>
</dbReference>
<keyword evidence="1" id="KW-0378">Hydrolase</keyword>
<feature type="domain" description="Helicase ATP-binding" evidence="3">
    <location>
        <begin position="956"/>
        <end position="1116"/>
    </location>
</feature>
<proteinExistence type="predicted"/>
<dbReference type="Pfam" id="PF00271">
    <property type="entry name" value="Helicase_C"/>
    <property type="match status" value="1"/>
</dbReference>